<keyword evidence="1" id="KW-0812">Transmembrane</keyword>
<evidence type="ECO:0000313" key="2">
    <source>
        <dbReference type="EMBL" id="MDQ0152230.1"/>
    </source>
</evidence>
<dbReference type="AlphaFoldDB" id="A0AAE4AKP2"/>
<dbReference type="Proteomes" id="UP001241537">
    <property type="component" value="Unassembled WGS sequence"/>
</dbReference>
<organism evidence="2 3">
    <name type="scientific">Moryella indoligenes</name>
    <dbReference type="NCBI Taxonomy" id="371674"/>
    <lineage>
        <taxon>Bacteria</taxon>
        <taxon>Bacillati</taxon>
        <taxon>Bacillota</taxon>
        <taxon>Clostridia</taxon>
        <taxon>Lachnospirales</taxon>
        <taxon>Lachnospiraceae</taxon>
        <taxon>Moryella</taxon>
    </lineage>
</organism>
<feature type="transmembrane region" description="Helical" evidence="1">
    <location>
        <begin position="29"/>
        <end position="48"/>
    </location>
</feature>
<sequence>MTEQELLKELGDVDEQYIEEAAPGRRKRFPMMAAGTFAAAAVLALALLPRLQMGAKAPVAVYSEQRPGTEAAAGAAAAPNAAGAAKERAADAAAEAPEMRAAASEECVQLPDPFTDCGTLAEAEQLAGFSLLLPPALPAYAAISYRAIPDELIEVIYSDAEGKEGYRIRKGRGSEDVSGDYNEYGTVRELSQDGRQLTLRGEEGRSYVAGWTDGAHSFALTTEMAELSEQELLSLITQIR</sequence>
<accession>A0AAE4AKP2</accession>
<keyword evidence="1" id="KW-1133">Transmembrane helix</keyword>
<evidence type="ECO:0000256" key="1">
    <source>
        <dbReference type="SAM" id="Phobius"/>
    </source>
</evidence>
<protein>
    <recommendedName>
        <fullName evidence="4">DUF4367 domain-containing protein</fullName>
    </recommendedName>
</protein>
<dbReference type="RefSeq" id="WP_106611152.1">
    <property type="nucleotide sequence ID" value="NZ_JAUSTO010000004.1"/>
</dbReference>
<keyword evidence="3" id="KW-1185">Reference proteome</keyword>
<reference evidence="2" key="1">
    <citation type="submission" date="2023-07" db="EMBL/GenBank/DDBJ databases">
        <title>Genomic Encyclopedia of Type Strains, Phase IV (KMG-IV): sequencing the most valuable type-strain genomes for metagenomic binning, comparative biology and taxonomic classification.</title>
        <authorList>
            <person name="Goeker M."/>
        </authorList>
    </citation>
    <scope>NUCLEOTIDE SEQUENCE</scope>
    <source>
        <strain evidence="2">DSM 19659</strain>
    </source>
</reference>
<name>A0AAE4AKP2_9FIRM</name>
<evidence type="ECO:0000313" key="3">
    <source>
        <dbReference type="Proteomes" id="UP001241537"/>
    </source>
</evidence>
<comment type="caution">
    <text evidence="2">The sequence shown here is derived from an EMBL/GenBank/DDBJ whole genome shotgun (WGS) entry which is preliminary data.</text>
</comment>
<keyword evidence="1" id="KW-0472">Membrane</keyword>
<evidence type="ECO:0008006" key="4">
    <source>
        <dbReference type="Google" id="ProtNLM"/>
    </source>
</evidence>
<proteinExistence type="predicted"/>
<gene>
    <name evidence="2" type="ORF">J2S20_000915</name>
</gene>
<dbReference type="EMBL" id="JAUSTO010000004">
    <property type="protein sequence ID" value="MDQ0152230.1"/>
    <property type="molecule type" value="Genomic_DNA"/>
</dbReference>